<gene>
    <name evidence="1" type="ORF">M23134_02578</name>
</gene>
<dbReference type="AlphaFoldDB" id="A1ZNN2"/>
<dbReference type="RefSeq" id="WP_002698553.1">
    <property type="nucleotide sequence ID" value="NZ_AAWS01000019.1"/>
</dbReference>
<dbReference type="EMBL" id="AAWS01000019">
    <property type="protein sequence ID" value="EAY27921.1"/>
    <property type="molecule type" value="Genomic_DNA"/>
</dbReference>
<proteinExistence type="predicted"/>
<dbReference type="OrthoDB" id="652877at2"/>
<keyword evidence="2" id="KW-1185">Reference proteome</keyword>
<comment type="caution">
    <text evidence="1">The sequence shown here is derived from an EMBL/GenBank/DDBJ whole genome shotgun (WGS) entry which is preliminary data.</text>
</comment>
<name>A1ZNN2_MICM2</name>
<evidence type="ECO:0000313" key="2">
    <source>
        <dbReference type="Proteomes" id="UP000004095"/>
    </source>
</evidence>
<reference evidence="1 2" key="1">
    <citation type="submission" date="2007-01" db="EMBL/GenBank/DDBJ databases">
        <authorList>
            <person name="Haygood M."/>
            <person name="Podell S."/>
            <person name="Anderson C."/>
            <person name="Hopkinson B."/>
            <person name="Roe K."/>
            <person name="Barbeau K."/>
            <person name="Gaasterland T."/>
            <person name="Ferriera S."/>
            <person name="Johnson J."/>
            <person name="Kravitz S."/>
            <person name="Beeson K."/>
            <person name="Sutton G."/>
            <person name="Rogers Y.-H."/>
            <person name="Friedman R."/>
            <person name="Frazier M."/>
            <person name="Venter J.C."/>
        </authorList>
    </citation>
    <scope>NUCLEOTIDE SEQUENCE [LARGE SCALE GENOMIC DNA]</scope>
    <source>
        <strain evidence="1 2">ATCC 23134</strain>
    </source>
</reference>
<dbReference type="eggNOG" id="ENOG50331MA">
    <property type="taxonomic scope" value="Bacteria"/>
</dbReference>
<accession>A1ZNN2</accession>
<dbReference type="Proteomes" id="UP000004095">
    <property type="component" value="Unassembled WGS sequence"/>
</dbReference>
<evidence type="ECO:0000313" key="1">
    <source>
        <dbReference type="EMBL" id="EAY27921.1"/>
    </source>
</evidence>
<protein>
    <submittedName>
        <fullName evidence="1">Uncharacterized protein</fullName>
    </submittedName>
</protein>
<organism evidence="1 2">
    <name type="scientific">Microscilla marina ATCC 23134</name>
    <dbReference type="NCBI Taxonomy" id="313606"/>
    <lineage>
        <taxon>Bacteria</taxon>
        <taxon>Pseudomonadati</taxon>
        <taxon>Bacteroidota</taxon>
        <taxon>Cytophagia</taxon>
        <taxon>Cytophagales</taxon>
        <taxon>Microscillaceae</taxon>
        <taxon>Microscilla</taxon>
    </lineage>
</organism>
<sequence>MGHRTNYILIENKEHDIYYAHWDANIIGRKLFYGPDSLVQYIRPLSVSEKLLDTVWGEGAALVDMDQQKLLFWGDEFLWHTPALVTCFVQMLRETTWKGWQVEWASEGQVTIAKYLGVDTQTVLNTEEEEDDDEGEEVEAKEATTYTVAELANLLDQMLQNHLQNLDYDPTATIRSFIKDHHKKGKEVTVNPHALEYNNIEDRHREQVIQQLSTWIADLREGKVSLPPNKA</sequence>